<dbReference type="Ensembl" id="ENSUMAT00000001193.1">
    <property type="protein sequence ID" value="ENSUMAP00000000910.1"/>
    <property type="gene ID" value="ENSUMAG00000000951.1"/>
</dbReference>
<keyword evidence="6" id="KW-0211">Defensin</keyword>
<organism evidence="11">
    <name type="scientific">Ursus maritimus</name>
    <name type="common">Polar bear</name>
    <name type="synonym">Thalarctos maritimus</name>
    <dbReference type="NCBI Taxonomy" id="29073"/>
    <lineage>
        <taxon>Eukaryota</taxon>
        <taxon>Metazoa</taxon>
        <taxon>Chordata</taxon>
        <taxon>Craniata</taxon>
        <taxon>Vertebrata</taxon>
        <taxon>Euteleostomi</taxon>
        <taxon>Mammalia</taxon>
        <taxon>Eutheria</taxon>
        <taxon>Laurasiatheria</taxon>
        <taxon>Carnivora</taxon>
        <taxon>Caniformia</taxon>
        <taxon>Ursidae</taxon>
        <taxon>Ursus</taxon>
    </lineage>
</organism>
<comment type="similarity">
    <text evidence="2">Belongs to the beta-defensin family.</text>
</comment>
<evidence type="ECO:0000256" key="1">
    <source>
        <dbReference type="ARBA" id="ARBA00004613"/>
    </source>
</evidence>
<feature type="chain" id="PRO_5019193721" description="Beta-defensin" evidence="10">
    <location>
        <begin position="23"/>
        <end position="104"/>
    </location>
</feature>
<evidence type="ECO:0000313" key="11">
    <source>
        <dbReference type="Ensembl" id="ENSUMAP00000000910"/>
    </source>
</evidence>
<protein>
    <recommendedName>
        <fullName evidence="12">Beta-defensin</fullName>
    </recommendedName>
</protein>
<keyword evidence="4" id="KW-0929">Antimicrobial</keyword>
<feature type="signal peptide" evidence="10">
    <location>
        <begin position="1"/>
        <end position="22"/>
    </location>
</feature>
<feature type="region of interest" description="Disordered" evidence="9">
    <location>
        <begin position="85"/>
        <end position="104"/>
    </location>
</feature>
<dbReference type="GO" id="GO:0042742">
    <property type="term" value="P:defense response to bacterium"/>
    <property type="evidence" value="ECO:0007669"/>
    <property type="project" value="UniProtKB-KW"/>
</dbReference>
<comment type="subcellular location">
    <subcellularLocation>
        <location evidence="1">Secreted</location>
    </subcellularLocation>
</comment>
<evidence type="ECO:0000256" key="2">
    <source>
        <dbReference type="ARBA" id="ARBA00007371"/>
    </source>
</evidence>
<evidence type="ECO:0000256" key="9">
    <source>
        <dbReference type="SAM" id="MobiDB-lite"/>
    </source>
</evidence>
<evidence type="ECO:0000256" key="3">
    <source>
        <dbReference type="ARBA" id="ARBA00022525"/>
    </source>
</evidence>
<proteinExistence type="inferred from homology"/>
<dbReference type="OMA" id="CWNKSGH"/>
<dbReference type="PANTHER" id="PTHR15001:SF7">
    <property type="entry name" value="DEFENSIN BETA 118"/>
    <property type="match status" value="1"/>
</dbReference>
<evidence type="ECO:0000256" key="5">
    <source>
        <dbReference type="ARBA" id="ARBA00022729"/>
    </source>
</evidence>
<keyword evidence="3" id="KW-0964">Secreted</keyword>
<dbReference type="PANTHER" id="PTHR15001">
    <property type="entry name" value="BETA-DEFENSIN 123-RELATED"/>
    <property type="match status" value="1"/>
</dbReference>
<name>A0A452SZH3_URSMA</name>
<evidence type="ECO:0000256" key="6">
    <source>
        <dbReference type="ARBA" id="ARBA00022940"/>
    </source>
</evidence>
<dbReference type="AlphaFoldDB" id="A0A452SZH3"/>
<evidence type="ECO:0008006" key="12">
    <source>
        <dbReference type="Google" id="ProtNLM"/>
    </source>
</evidence>
<keyword evidence="8" id="KW-1015">Disulfide bond</keyword>
<evidence type="ECO:0000256" key="10">
    <source>
        <dbReference type="SAM" id="SignalP"/>
    </source>
</evidence>
<feature type="compositionally biased region" description="Basic and acidic residues" evidence="9">
    <location>
        <begin position="90"/>
        <end position="104"/>
    </location>
</feature>
<accession>A0A452SZH3</accession>
<evidence type="ECO:0000256" key="8">
    <source>
        <dbReference type="ARBA" id="ARBA00023157"/>
    </source>
</evidence>
<dbReference type="InterPro" id="IPR050544">
    <property type="entry name" value="Beta-defensin"/>
</dbReference>
<reference evidence="11" key="1">
    <citation type="submission" date="2019-03" db="UniProtKB">
        <authorList>
            <consortium name="Ensembl"/>
        </authorList>
    </citation>
    <scope>IDENTIFICATION</scope>
</reference>
<sequence>MISVAFLNFLILSFLIKIFCGGQKSCWIIKGHCRKNCKSGEQVKNQHYQVCCVPDQKVPITSPTPIPNFQTDIIDIPVTSLTTPSFEISTDNKEDEKSDSKLET</sequence>
<dbReference type="GeneTree" id="ENSGT00980000201228"/>
<dbReference type="GO" id="GO:0005576">
    <property type="term" value="C:extracellular region"/>
    <property type="evidence" value="ECO:0007669"/>
    <property type="project" value="UniProtKB-SubCell"/>
</dbReference>
<keyword evidence="7" id="KW-0044">Antibiotic</keyword>
<evidence type="ECO:0000256" key="4">
    <source>
        <dbReference type="ARBA" id="ARBA00022529"/>
    </source>
</evidence>
<keyword evidence="5 10" id="KW-0732">Signal</keyword>
<evidence type="ECO:0000256" key="7">
    <source>
        <dbReference type="ARBA" id="ARBA00023022"/>
    </source>
</evidence>